<dbReference type="Proteomes" id="UP000693946">
    <property type="component" value="Linkage Group LG13"/>
</dbReference>
<keyword evidence="5" id="KW-0963">Cytoplasm</keyword>
<gene>
    <name evidence="15" type="ORF">JOB18_003644</name>
</gene>
<reference evidence="15 16" key="1">
    <citation type="journal article" date="2021" name="Sci. Rep.">
        <title>Chromosome anchoring in Senegalese sole (Solea senegalensis) reveals sex-associated markers and genome rearrangements in flatfish.</title>
        <authorList>
            <person name="Guerrero-Cozar I."/>
            <person name="Gomez-Garrido J."/>
            <person name="Berbel C."/>
            <person name="Martinez-Blanch J.F."/>
            <person name="Alioto T."/>
            <person name="Claros M.G."/>
            <person name="Gagnaire P.A."/>
            <person name="Manchado M."/>
        </authorList>
    </citation>
    <scope>NUCLEOTIDE SEQUENCE [LARGE SCALE GENOMIC DNA]</scope>
    <source>
        <strain evidence="15">Sse05_10M</strain>
    </source>
</reference>
<evidence type="ECO:0000256" key="5">
    <source>
        <dbReference type="ARBA" id="ARBA00022490"/>
    </source>
</evidence>
<evidence type="ECO:0000256" key="6">
    <source>
        <dbReference type="ARBA" id="ARBA00022679"/>
    </source>
</evidence>
<dbReference type="PROSITE" id="PS50089">
    <property type="entry name" value="ZF_RING_2"/>
    <property type="match status" value="1"/>
</dbReference>
<keyword evidence="7" id="KW-0479">Metal-binding</keyword>
<organism evidence="15 16">
    <name type="scientific">Solea senegalensis</name>
    <name type="common">Senegalese sole</name>
    <dbReference type="NCBI Taxonomy" id="28829"/>
    <lineage>
        <taxon>Eukaryota</taxon>
        <taxon>Metazoa</taxon>
        <taxon>Chordata</taxon>
        <taxon>Craniata</taxon>
        <taxon>Vertebrata</taxon>
        <taxon>Euteleostomi</taxon>
        <taxon>Actinopterygii</taxon>
        <taxon>Neopterygii</taxon>
        <taxon>Teleostei</taxon>
        <taxon>Neoteleostei</taxon>
        <taxon>Acanthomorphata</taxon>
        <taxon>Carangaria</taxon>
        <taxon>Pleuronectiformes</taxon>
        <taxon>Pleuronectoidei</taxon>
        <taxon>Soleidae</taxon>
        <taxon>Solea</taxon>
    </lineage>
</organism>
<protein>
    <recommendedName>
        <fullName evidence="4">RING-type E3 ubiquitin transferase</fullName>
        <ecNumber evidence="4">2.3.2.27</ecNumber>
    </recommendedName>
</protein>
<feature type="compositionally biased region" description="Polar residues" evidence="13">
    <location>
        <begin position="781"/>
        <end position="797"/>
    </location>
</feature>
<evidence type="ECO:0000256" key="10">
    <source>
        <dbReference type="PROSITE-ProRule" id="PRU00175"/>
    </source>
</evidence>
<keyword evidence="12" id="KW-0175">Coiled coil</keyword>
<evidence type="ECO:0000256" key="4">
    <source>
        <dbReference type="ARBA" id="ARBA00012483"/>
    </source>
</evidence>
<evidence type="ECO:0000256" key="9">
    <source>
        <dbReference type="ARBA" id="ARBA00022833"/>
    </source>
</evidence>
<evidence type="ECO:0000256" key="2">
    <source>
        <dbReference type="ARBA" id="ARBA00004496"/>
    </source>
</evidence>
<dbReference type="CDD" id="cd16481">
    <property type="entry name" value="RING-H2_TTC3"/>
    <property type="match status" value="1"/>
</dbReference>
<comment type="subcellular location">
    <subcellularLocation>
        <location evidence="2">Cytoplasm</location>
    </subcellularLocation>
</comment>
<name>A0AAV6SD84_SOLSE</name>
<dbReference type="PROSITE" id="PS50005">
    <property type="entry name" value="TPR"/>
    <property type="match status" value="1"/>
</dbReference>
<dbReference type="PANTHER" id="PTHR17550">
    <property type="entry name" value="E3 UBIQUITIN-PROTEIN LIGASE TTC3"/>
    <property type="match status" value="1"/>
</dbReference>
<dbReference type="InterPro" id="IPR043866">
    <property type="entry name" value="TTC3/DZIP3_dom"/>
</dbReference>
<dbReference type="Pfam" id="PF13639">
    <property type="entry name" value="zf-RING_2"/>
    <property type="match status" value="1"/>
</dbReference>
<evidence type="ECO:0000256" key="13">
    <source>
        <dbReference type="SAM" id="MobiDB-lite"/>
    </source>
</evidence>
<keyword evidence="16" id="KW-1185">Reference proteome</keyword>
<evidence type="ECO:0000256" key="7">
    <source>
        <dbReference type="ARBA" id="ARBA00022723"/>
    </source>
</evidence>
<proteinExistence type="predicted"/>
<evidence type="ECO:0000256" key="11">
    <source>
        <dbReference type="PROSITE-ProRule" id="PRU00339"/>
    </source>
</evidence>
<dbReference type="SMART" id="SM00028">
    <property type="entry name" value="TPR"/>
    <property type="match status" value="4"/>
</dbReference>
<feature type="compositionally biased region" description="Basic and acidic residues" evidence="13">
    <location>
        <begin position="713"/>
        <end position="747"/>
    </location>
</feature>
<feature type="repeat" description="TPR" evidence="11">
    <location>
        <begin position="581"/>
        <end position="614"/>
    </location>
</feature>
<comment type="pathway">
    <text evidence="3">Protein modification; protein ubiquitination.</text>
</comment>
<evidence type="ECO:0000313" key="15">
    <source>
        <dbReference type="EMBL" id="KAG7515256.1"/>
    </source>
</evidence>
<feature type="compositionally biased region" description="Polar residues" evidence="13">
    <location>
        <begin position="259"/>
        <end position="271"/>
    </location>
</feature>
<accession>A0AAV6SD84</accession>
<dbReference type="InterPro" id="IPR056872">
    <property type="entry name" value="TTC3/DZIP3-like_helical"/>
</dbReference>
<dbReference type="GO" id="GO:0008270">
    <property type="term" value="F:zinc ion binding"/>
    <property type="evidence" value="ECO:0007669"/>
    <property type="project" value="UniProtKB-KW"/>
</dbReference>
<keyword evidence="9" id="KW-0862">Zinc</keyword>
<dbReference type="InterPro" id="IPR019734">
    <property type="entry name" value="TPR_rpt"/>
</dbReference>
<dbReference type="InterPro" id="IPR001841">
    <property type="entry name" value="Znf_RING"/>
</dbReference>
<feature type="domain" description="RING-type" evidence="14">
    <location>
        <begin position="2057"/>
        <end position="2097"/>
    </location>
</feature>
<feature type="region of interest" description="Disordered" evidence="13">
    <location>
        <begin position="249"/>
        <end position="271"/>
    </location>
</feature>
<dbReference type="SMART" id="SM00184">
    <property type="entry name" value="RING"/>
    <property type="match status" value="1"/>
</dbReference>
<dbReference type="Pfam" id="PF24812">
    <property type="entry name" value="WHD_TTC3"/>
    <property type="match status" value="1"/>
</dbReference>
<feature type="region of interest" description="Disordered" evidence="13">
    <location>
        <begin position="1915"/>
        <end position="1956"/>
    </location>
</feature>
<keyword evidence="11" id="KW-0802">TPR repeat</keyword>
<evidence type="ECO:0000256" key="12">
    <source>
        <dbReference type="SAM" id="Coils"/>
    </source>
</evidence>
<feature type="coiled-coil region" evidence="12">
    <location>
        <begin position="1688"/>
        <end position="1793"/>
    </location>
</feature>
<evidence type="ECO:0000256" key="3">
    <source>
        <dbReference type="ARBA" id="ARBA00004906"/>
    </source>
</evidence>
<feature type="compositionally biased region" description="Basic and acidic residues" evidence="13">
    <location>
        <begin position="758"/>
        <end position="780"/>
    </location>
</feature>
<comment type="caution">
    <text evidence="15">The sequence shown here is derived from an EMBL/GenBank/DDBJ whole genome shotgun (WGS) entry which is preliminary data.</text>
</comment>
<evidence type="ECO:0000259" key="14">
    <source>
        <dbReference type="PROSITE" id="PS50089"/>
    </source>
</evidence>
<sequence length="2117" mass="239178">MILMGHSLCLPSPATVHELFSVARDANIIPDISLDPVLTTYLSLDSSAALQHQYAFLQRSMSREQQSRFNLNLTQQLGGSSRVSYGGVGVVALALSLLFDQVALQVRAQGSMPGNSSSQKFEAKAIFGISSSSRIGRIIHSYLRLVPGVAGDEEKIAETTELYDGWLKLELIDHYERMTTKKRMSTVSMQQWLTGAAVHLHMRIHQVRLHSVPVGSARSLGLSYRTSLRHLLQGFTAYLRKHIQETAAQSPRGLRTRTDTQSRQMNTPSTTNVTCLSEPLSNISQANRFTGTTALSSTADISSKCKTQGNIEEFRVLEERNGTHAITGTTTTLTNLTFSSRKEEAGVRGLLVIEPWRNVSHSVQHHPCQSPAIQQALLTRRVTTTDKTLLRRSSLTKNSLTKCQIRTQTVMTGQPPDTAVIWEMIQLLPSVHQRTFSIDGSQKEVNHTSDWALQIGLIDSLDSEDLSLNNIHMVEILEAILRALERGSVKREHAKHIFWISNMFNLRSPEAWDDVFLWLERTGEPNICQRVLELGHKQACVSALHLIFTEFAKYIQDMGSNMERTMKSLLAQPPPYYIEKSEDMKKKGNENFQKSQYDDAVKFYSKALKYYPDNHIIYGNRALCYIRCRKYLKAVGDGKRAVLIKPLWAKGHYRYCEALFSLGEIRKAIEANKLAQSLCGDDHDGVKDLEQQHKKFITEMRELKVGKSKNKNRRPDGTRRADAAESPVKMDMKTSKVFEVKKDKQPGKNEQAAPMKSSTKDSKPSKSEVHTKNVKVEHHGTTAQKKSINRNCQSGEENQAVGGESADVCKELRSLVQDAHTALTDLRSRNAEQAFSKALTILETKTLKVLGLSTVDMLLLLYGRAAALTDIGQPEELSEAKKLVQKISSFEERTFQCLVHYAIGKLLLKENRFAVALEQFSDSLQMVKNQITPGKLTWPLTKEIVKETLPEYFLVILENAIELCKFPPIPDAVCRFEKGHSSLKAEIYITDPDFKGFIQICCCQSCTVEYHITCWKTLKASNFSERNEKDFLHEACLTPDCLGQICSIRIVGPTGLLKCKFDVAIPKSRTSQKPKVNQKCTSLKKLQSKTGHKLKRKQNKLSFEGNQTINDEILQQTEDTATKSQQKAWLLYRDRVLLQISQKMDLLKEEKGLQVSVLVSSLKPWLELDSMKGNKLAERMLNWQQQPLETLGQALELLLERQNRVWARVLIQILSNLDVNPKLNKWACQLNDAGLNAATSFIERYAGHLEQLDLGLLLSFGPLQERILMKLGSMPEIFSSIGLTVTDYLKQAPPHDIRLFIWTLEEHRDDYVACHTILDEYFDMMDGHCSVLKKSDENENNSPTKTKNRKKKLNAIKGIYSFPQTSDVTPRDEWDHDLFEDDSLSFLHPGDPFSVPSHLREQVADFEEQYNGTSQPVCYKKILDNHPDPTKESLYDYFAQILEEHGPLVAEDPLLVGELEYFPSEAQLKIEQSGGFESFLLESLRFIKIGNCVGLAKHAVSLQQAGLGASLDDLDVIVDPDAHRQTPDFHEPTFPNQWDTVSSAQPPVFPSFSNPFSFSFHSGIAVDPSAVIFKGKDLLTQWSNAYDRPQQFPYFGDVGERELRGYKPDRIFGVESSGGVTSRTPENDLLRKDAVVQTFPETMSSVAVNTEPHERFERYQGDINKKEKGNVRLEKQIKGMTSSSNKVVQKHKEEMASIEEEIRNINTKTQMTNRELTLFQHKLEEEVKKDQNEKKANQEVLRSIKQKIDELVEEHGRLARNIRDNKANYDKKLREFQEKSNQSAAEKMSLEDEIRRCKDSIVSVTRRSHTAQVSVAESSREQGLHGLYHELAEAKVFLSRLNEGMDRHPDPALDIFRGSWRSKVQEIEKKISTAEAHYKEQIDQVKNGGRVGESLLGNANGRSEASAPTVAGAAKDLRPQPSASITQRTAAAAAVATAPARTQHKPPATKQEPSRNTLYEKIIDRLLVIFPDYTRLDMLRRIQELRMSSGGSFRSMELQDVVGGVTQLILDHQEKLSSVRSNIVRRGNAAATPPPVWQPIENHRFVHPDAINVEDPCIICHEDMSPQDICVLECRHSFHENCIRSWLKEQSTCPTCRDHALMPDDFPALSSRRRPAP</sequence>
<dbReference type="EMBL" id="JAGKHQ010000005">
    <property type="protein sequence ID" value="KAG7515256.1"/>
    <property type="molecule type" value="Genomic_DNA"/>
</dbReference>
<evidence type="ECO:0000256" key="8">
    <source>
        <dbReference type="ARBA" id="ARBA00022771"/>
    </source>
</evidence>
<comment type="catalytic activity">
    <reaction evidence="1">
        <text>S-ubiquitinyl-[E2 ubiquitin-conjugating enzyme]-L-cysteine + [acceptor protein]-L-lysine = [E2 ubiquitin-conjugating enzyme]-L-cysteine + N(6)-ubiquitinyl-[acceptor protein]-L-lysine.</text>
        <dbReference type="EC" id="2.3.2.27"/>
    </reaction>
</comment>
<dbReference type="InterPro" id="IPR056871">
    <property type="entry name" value="WH_TTC3"/>
</dbReference>
<dbReference type="Pfam" id="PF24525">
    <property type="entry name" value="TTC3"/>
    <property type="match status" value="1"/>
</dbReference>
<feature type="region of interest" description="Disordered" evidence="13">
    <location>
        <begin position="699"/>
        <end position="798"/>
    </location>
</feature>
<dbReference type="GO" id="GO:0061630">
    <property type="term" value="F:ubiquitin protein ligase activity"/>
    <property type="evidence" value="ECO:0007669"/>
    <property type="project" value="UniProtKB-EC"/>
</dbReference>
<keyword evidence="8 10" id="KW-0863">Zinc-finger</keyword>
<dbReference type="EC" id="2.3.2.27" evidence="4"/>
<dbReference type="InterPro" id="IPR056870">
    <property type="entry name" value="TTC3/DZIP3/RBM44-like_helical"/>
</dbReference>
<dbReference type="Pfam" id="PF24905">
    <property type="entry name" value="TTC3_9th"/>
    <property type="match status" value="1"/>
</dbReference>
<feature type="compositionally biased region" description="Low complexity" evidence="13">
    <location>
        <begin position="1926"/>
        <end position="1941"/>
    </location>
</feature>
<dbReference type="PANTHER" id="PTHR17550:SF8">
    <property type="entry name" value="RING-TYPE E3 UBIQUITIN TRANSFERASE"/>
    <property type="match status" value="1"/>
</dbReference>
<evidence type="ECO:0000313" key="16">
    <source>
        <dbReference type="Proteomes" id="UP000693946"/>
    </source>
</evidence>
<dbReference type="Pfam" id="PF19179">
    <property type="entry name" value="TTC3_DZIP3_dom"/>
    <property type="match status" value="1"/>
</dbReference>
<keyword evidence="6" id="KW-0808">Transferase</keyword>
<dbReference type="GO" id="GO:0005737">
    <property type="term" value="C:cytoplasm"/>
    <property type="evidence" value="ECO:0007669"/>
    <property type="project" value="UniProtKB-SubCell"/>
</dbReference>
<evidence type="ECO:0000256" key="1">
    <source>
        <dbReference type="ARBA" id="ARBA00000900"/>
    </source>
</evidence>